<dbReference type="AlphaFoldDB" id="A0AAE1M567"/>
<dbReference type="Proteomes" id="UP001293593">
    <property type="component" value="Unassembled WGS sequence"/>
</dbReference>
<evidence type="ECO:0000313" key="2">
    <source>
        <dbReference type="Proteomes" id="UP001293593"/>
    </source>
</evidence>
<accession>A0AAE1M567</accession>
<reference evidence="1" key="1">
    <citation type="submission" date="2023-10" db="EMBL/GenBank/DDBJ databases">
        <title>Chromosome-level genome of the transformable northern wattle, Acacia crassicarpa.</title>
        <authorList>
            <person name="Massaro I."/>
            <person name="Sinha N.R."/>
            <person name="Poethig S."/>
            <person name="Leichty A.R."/>
        </authorList>
    </citation>
    <scope>NUCLEOTIDE SEQUENCE</scope>
    <source>
        <strain evidence="1">Acra3RX</strain>
        <tissue evidence="1">Leaf</tissue>
    </source>
</reference>
<evidence type="ECO:0000313" key="1">
    <source>
        <dbReference type="EMBL" id="KAK4253672.1"/>
    </source>
</evidence>
<protein>
    <submittedName>
        <fullName evidence="1">Uncharacterized protein</fullName>
    </submittedName>
</protein>
<proteinExistence type="predicted"/>
<dbReference type="EMBL" id="JAWXYG010000015">
    <property type="protein sequence ID" value="KAK4253672.1"/>
    <property type="molecule type" value="Genomic_DNA"/>
</dbReference>
<sequence>MVGLFGQREENEEKLGWTTLSHQRHNRYNLQLRGRFPYRQLHKYDTIASASNKQTNKFSHLPPPPLCSCLLFEVRSRLKSFKYHHFGLISALNSEFKQVPILRH</sequence>
<comment type="caution">
    <text evidence="1">The sequence shown here is derived from an EMBL/GenBank/DDBJ whole genome shotgun (WGS) entry which is preliminary data.</text>
</comment>
<gene>
    <name evidence="1" type="ORF">QN277_010317</name>
</gene>
<name>A0AAE1M567_9FABA</name>
<keyword evidence="2" id="KW-1185">Reference proteome</keyword>
<organism evidence="1 2">
    <name type="scientific">Acacia crassicarpa</name>
    <name type="common">northern wattle</name>
    <dbReference type="NCBI Taxonomy" id="499986"/>
    <lineage>
        <taxon>Eukaryota</taxon>
        <taxon>Viridiplantae</taxon>
        <taxon>Streptophyta</taxon>
        <taxon>Embryophyta</taxon>
        <taxon>Tracheophyta</taxon>
        <taxon>Spermatophyta</taxon>
        <taxon>Magnoliopsida</taxon>
        <taxon>eudicotyledons</taxon>
        <taxon>Gunneridae</taxon>
        <taxon>Pentapetalae</taxon>
        <taxon>rosids</taxon>
        <taxon>fabids</taxon>
        <taxon>Fabales</taxon>
        <taxon>Fabaceae</taxon>
        <taxon>Caesalpinioideae</taxon>
        <taxon>mimosoid clade</taxon>
        <taxon>Acacieae</taxon>
        <taxon>Acacia</taxon>
    </lineage>
</organism>